<organism evidence="2 3">
    <name type="scientific">Parelaphostrongylus tenuis</name>
    <name type="common">Meningeal worm</name>
    <dbReference type="NCBI Taxonomy" id="148309"/>
    <lineage>
        <taxon>Eukaryota</taxon>
        <taxon>Metazoa</taxon>
        <taxon>Ecdysozoa</taxon>
        <taxon>Nematoda</taxon>
        <taxon>Chromadorea</taxon>
        <taxon>Rhabditida</taxon>
        <taxon>Rhabditina</taxon>
        <taxon>Rhabditomorpha</taxon>
        <taxon>Strongyloidea</taxon>
        <taxon>Metastrongylidae</taxon>
        <taxon>Parelaphostrongylus</taxon>
    </lineage>
</organism>
<dbReference type="Proteomes" id="UP001196413">
    <property type="component" value="Unassembled WGS sequence"/>
</dbReference>
<accession>A0AAD5R716</accession>
<dbReference type="InterPro" id="IPR006555">
    <property type="entry name" value="ATP-dep_Helicase_C"/>
</dbReference>
<evidence type="ECO:0000259" key="1">
    <source>
        <dbReference type="Pfam" id="PF13307"/>
    </source>
</evidence>
<dbReference type="AlphaFoldDB" id="A0AAD5R716"/>
<sequence>MDHLISKFKELKDSNQKFSSKSYWDQMTEANAVSEGIDFSDKCSRAVCIIGVPYPPLMDVRICLKRLYLNEIKAEDKM</sequence>
<dbReference type="GO" id="GO:0004386">
    <property type="term" value="F:helicase activity"/>
    <property type="evidence" value="ECO:0007669"/>
    <property type="project" value="InterPro"/>
</dbReference>
<proteinExistence type="predicted"/>
<dbReference type="Gene3D" id="3.40.50.300">
    <property type="entry name" value="P-loop containing nucleotide triphosphate hydrolases"/>
    <property type="match status" value="1"/>
</dbReference>
<protein>
    <recommendedName>
        <fullName evidence="1">ATP-dependent helicase C-terminal domain-containing protein</fullName>
    </recommendedName>
</protein>
<name>A0AAD5R716_PARTN</name>
<dbReference type="GO" id="GO:0016818">
    <property type="term" value="F:hydrolase activity, acting on acid anhydrides, in phosphorus-containing anhydrides"/>
    <property type="evidence" value="ECO:0007669"/>
    <property type="project" value="InterPro"/>
</dbReference>
<comment type="caution">
    <text evidence="2">The sequence shown here is derived from an EMBL/GenBank/DDBJ whole genome shotgun (WGS) entry which is preliminary data.</text>
</comment>
<evidence type="ECO:0000313" key="2">
    <source>
        <dbReference type="EMBL" id="KAJ1370812.1"/>
    </source>
</evidence>
<dbReference type="InterPro" id="IPR027417">
    <property type="entry name" value="P-loop_NTPase"/>
</dbReference>
<dbReference type="EMBL" id="JAHQIW010006864">
    <property type="protein sequence ID" value="KAJ1370812.1"/>
    <property type="molecule type" value="Genomic_DNA"/>
</dbReference>
<dbReference type="Pfam" id="PF13307">
    <property type="entry name" value="Helicase_C_2"/>
    <property type="match status" value="1"/>
</dbReference>
<dbReference type="GO" id="GO:0003676">
    <property type="term" value="F:nucleic acid binding"/>
    <property type="evidence" value="ECO:0007669"/>
    <property type="project" value="InterPro"/>
</dbReference>
<reference evidence="2" key="1">
    <citation type="submission" date="2021-06" db="EMBL/GenBank/DDBJ databases">
        <title>Parelaphostrongylus tenuis whole genome reference sequence.</title>
        <authorList>
            <person name="Garwood T.J."/>
            <person name="Larsen P.A."/>
            <person name="Fountain-Jones N.M."/>
            <person name="Garbe J.R."/>
            <person name="Macchietto M.G."/>
            <person name="Kania S.A."/>
            <person name="Gerhold R.W."/>
            <person name="Richards J.E."/>
            <person name="Wolf T.M."/>
        </authorList>
    </citation>
    <scope>NUCLEOTIDE SEQUENCE</scope>
    <source>
        <strain evidence="2">MNPRO001-30</strain>
        <tissue evidence="2">Meninges</tissue>
    </source>
</reference>
<feature type="domain" description="ATP-dependent helicase C-terminal" evidence="1">
    <location>
        <begin position="32"/>
        <end position="73"/>
    </location>
</feature>
<dbReference type="GO" id="GO:0006139">
    <property type="term" value="P:nucleobase-containing compound metabolic process"/>
    <property type="evidence" value="ECO:0007669"/>
    <property type="project" value="InterPro"/>
</dbReference>
<keyword evidence="3" id="KW-1185">Reference proteome</keyword>
<gene>
    <name evidence="2" type="ORF">KIN20_032619</name>
</gene>
<feature type="non-terminal residue" evidence="2">
    <location>
        <position position="78"/>
    </location>
</feature>
<dbReference type="GO" id="GO:0005524">
    <property type="term" value="F:ATP binding"/>
    <property type="evidence" value="ECO:0007669"/>
    <property type="project" value="InterPro"/>
</dbReference>
<evidence type="ECO:0000313" key="3">
    <source>
        <dbReference type="Proteomes" id="UP001196413"/>
    </source>
</evidence>